<dbReference type="AlphaFoldDB" id="Q2GAQ9"/>
<dbReference type="eggNOG" id="COG0582">
    <property type="taxonomic scope" value="Bacteria"/>
</dbReference>
<dbReference type="SUPFAM" id="SSF56349">
    <property type="entry name" value="DNA breaking-rejoining enzymes"/>
    <property type="match status" value="1"/>
</dbReference>
<dbReference type="Pfam" id="PF00589">
    <property type="entry name" value="Phage_integrase"/>
    <property type="match status" value="1"/>
</dbReference>
<dbReference type="EMBL" id="CP000248">
    <property type="protein sequence ID" value="ABD25064.1"/>
    <property type="molecule type" value="Genomic_DNA"/>
</dbReference>
<dbReference type="PROSITE" id="PS51898">
    <property type="entry name" value="TYR_RECOMBINASE"/>
    <property type="match status" value="1"/>
</dbReference>
<dbReference type="Gene3D" id="1.10.150.130">
    <property type="match status" value="1"/>
</dbReference>
<accession>Q2GAQ9</accession>
<dbReference type="Gene3D" id="1.10.443.10">
    <property type="entry name" value="Intergrase catalytic core"/>
    <property type="match status" value="1"/>
</dbReference>
<dbReference type="InterPro" id="IPR011010">
    <property type="entry name" value="DNA_brk_join_enz"/>
</dbReference>
<feature type="domain" description="Tyr recombinase" evidence="5">
    <location>
        <begin position="162"/>
        <end position="370"/>
    </location>
</feature>
<dbReference type="HOGENOM" id="CLU_056713_1_1_5"/>
<keyword evidence="4" id="KW-0233">DNA recombination</keyword>
<dbReference type="InterPro" id="IPR050090">
    <property type="entry name" value="Tyrosine_recombinase_XerCD"/>
</dbReference>
<dbReference type="Proteomes" id="UP000009134">
    <property type="component" value="Chromosome"/>
</dbReference>
<protein>
    <submittedName>
        <fullName evidence="6">Phage integrase</fullName>
    </submittedName>
</protein>
<reference evidence="7" key="1">
    <citation type="submission" date="2006-01" db="EMBL/GenBank/DDBJ databases">
        <title>Complete sequence of Novosphingobium aromaticivorans DSM 12444.</title>
        <authorList>
            <consortium name="US DOE Joint Genome Institute"/>
            <person name="Copeland A."/>
            <person name="Lucas S."/>
            <person name="Lapidus A."/>
            <person name="Barry K."/>
            <person name="Detter J.C."/>
            <person name="Glavina T."/>
            <person name="Hammon N."/>
            <person name="Israni S."/>
            <person name="Pitluck S."/>
            <person name="Chain P."/>
            <person name="Malfatti S."/>
            <person name="Shin M."/>
            <person name="Vergez L."/>
            <person name="Schmutz J."/>
            <person name="Larimer F."/>
            <person name="Land M."/>
            <person name="Kyrpides N."/>
            <person name="Ivanova N."/>
            <person name="Fredrickson J."/>
            <person name="Balkwill D."/>
            <person name="Romine M.F."/>
            <person name="Richardson P."/>
        </authorList>
    </citation>
    <scope>NUCLEOTIDE SEQUENCE [LARGE SCALE GENOMIC DNA]</scope>
    <source>
        <strain evidence="7">ATCC 700278 / DSM 12444 / CCUG 56034 / CIP 105152 / NBRC 16084 / F199</strain>
    </source>
</reference>
<keyword evidence="3" id="KW-0238">DNA-binding</keyword>
<keyword evidence="7" id="KW-1185">Reference proteome</keyword>
<dbReference type="InterPro" id="IPR010998">
    <property type="entry name" value="Integrase_recombinase_N"/>
</dbReference>
<evidence type="ECO:0000313" key="7">
    <source>
        <dbReference type="Proteomes" id="UP000009134"/>
    </source>
</evidence>
<organism evidence="6 7">
    <name type="scientific">Novosphingobium aromaticivorans (strain ATCC 700278 / DSM 12444 / CCUG 56034 / CIP 105152 / NBRC 16084 / F199)</name>
    <dbReference type="NCBI Taxonomy" id="279238"/>
    <lineage>
        <taxon>Bacteria</taxon>
        <taxon>Pseudomonadati</taxon>
        <taxon>Pseudomonadota</taxon>
        <taxon>Alphaproteobacteria</taxon>
        <taxon>Sphingomonadales</taxon>
        <taxon>Sphingomonadaceae</taxon>
        <taxon>Novosphingobium</taxon>
    </lineage>
</organism>
<dbReference type="GO" id="GO:0006310">
    <property type="term" value="P:DNA recombination"/>
    <property type="evidence" value="ECO:0007669"/>
    <property type="project" value="UniProtKB-KW"/>
</dbReference>
<dbReference type="PANTHER" id="PTHR30349:SF64">
    <property type="entry name" value="PROPHAGE INTEGRASE INTD-RELATED"/>
    <property type="match status" value="1"/>
</dbReference>
<dbReference type="GO" id="GO:0003677">
    <property type="term" value="F:DNA binding"/>
    <property type="evidence" value="ECO:0007669"/>
    <property type="project" value="UniProtKB-KW"/>
</dbReference>
<proteinExistence type="inferred from homology"/>
<sequence length="383" mass="42567">MSVAGVHFVRSAKSGKPIRWYIYAWRGGPRIRVAEQATQPRLTKADIAAIAAAQQASDEPADTVKGLSTRWQRSREWKAFAESTRSLWGDCCTKIEEKWGKVPLRVFGDPRTTSKIVKWRDEMADANGLRTADEHVKVLSMMAKYGLLQGLMACNPAQPVPRLWKGGNREEIIWLPEDCAAFDAVAPQWLVDARKLAEFTGMRRADLCALRRDEVFDTHIGRTAKKKSAGKRQRTVMPIIPGLRELLEELRARTRKPGIETVLVGAHGNPVQPATLSAQFNKYRSLANDGQGIVHRAAYDDEADKAKHLHDLRGTFATKLMTLPGGGLTDDQIASVMGWSSDQVATIRKRYVDEAAIVVAIGKRIAEAAVKQPVKRQGKQARK</sequence>
<evidence type="ECO:0000256" key="4">
    <source>
        <dbReference type="ARBA" id="ARBA00023172"/>
    </source>
</evidence>
<keyword evidence="2" id="KW-0229">DNA integration</keyword>
<name>Q2GAQ9_NOVAD</name>
<dbReference type="GO" id="GO:0015074">
    <property type="term" value="P:DNA integration"/>
    <property type="evidence" value="ECO:0007669"/>
    <property type="project" value="UniProtKB-KW"/>
</dbReference>
<dbReference type="CDD" id="cd00397">
    <property type="entry name" value="DNA_BRE_C"/>
    <property type="match status" value="1"/>
</dbReference>
<dbReference type="RefSeq" id="WP_011444278.1">
    <property type="nucleotide sequence ID" value="NC_007794.1"/>
</dbReference>
<evidence type="ECO:0000256" key="2">
    <source>
        <dbReference type="ARBA" id="ARBA00022908"/>
    </source>
</evidence>
<evidence type="ECO:0000313" key="6">
    <source>
        <dbReference type="EMBL" id="ABD25064.1"/>
    </source>
</evidence>
<dbReference type="STRING" id="279238.Saro_0617"/>
<comment type="similarity">
    <text evidence="1">Belongs to the 'phage' integrase family.</text>
</comment>
<evidence type="ECO:0000256" key="1">
    <source>
        <dbReference type="ARBA" id="ARBA00008857"/>
    </source>
</evidence>
<dbReference type="PANTHER" id="PTHR30349">
    <property type="entry name" value="PHAGE INTEGRASE-RELATED"/>
    <property type="match status" value="1"/>
</dbReference>
<dbReference type="InterPro" id="IPR013762">
    <property type="entry name" value="Integrase-like_cat_sf"/>
</dbReference>
<dbReference type="InterPro" id="IPR002104">
    <property type="entry name" value="Integrase_catalytic"/>
</dbReference>
<evidence type="ECO:0000256" key="3">
    <source>
        <dbReference type="ARBA" id="ARBA00023125"/>
    </source>
</evidence>
<dbReference type="KEGG" id="nar:Saro_0617"/>
<evidence type="ECO:0000259" key="5">
    <source>
        <dbReference type="PROSITE" id="PS51898"/>
    </source>
</evidence>
<gene>
    <name evidence="6" type="ordered locus">Saro_0617</name>
</gene>